<evidence type="ECO:0000256" key="1">
    <source>
        <dbReference type="SAM" id="Phobius"/>
    </source>
</evidence>
<dbReference type="AlphaFoldDB" id="A0A941DKM9"/>
<evidence type="ECO:0000313" key="2">
    <source>
        <dbReference type="EMBL" id="MBR7781297.1"/>
    </source>
</evidence>
<keyword evidence="1" id="KW-0812">Transmembrane</keyword>
<organism evidence="2 3">
    <name type="scientific">Undibacterium luofuense</name>
    <dbReference type="NCBI Taxonomy" id="2828733"/>
    <lineage>
        <taxon>Bacteria</taxon>
        <taxon>Pseudomonadati</taxon>
        <taxon>Pseudomonadota</taxon>
        <taxon>Betaproteobacteria</taxon>
        <taxon>Burkholderiales</taxon>
        <taxon>Oxalobacteraceae</taxon>
        <taxon>Undibacterium</taxon>
    </lineage>
</organism>
<comment type="caution">
    <text evidence="2">The sequence shown here is derived from an EMBL/GenBank/DDBJ whole genome shotgun (WGS) entry which is preliminary data.</text>
</comment>
<sequence length="148" mass="17032">MNTTMAVCESCGQPLDSETSVCRACDQHLQPAIPDGQYHCPQCHGGFDKPVMANWPPHAKWYKPSHLCESCPHCGTFLTDRYRADIPKWEMALMILWICVFWFTHKTMLFVVYVPWMITVLYRNYRARKSVSDPAARYKRKASVGEAA</sequence>
<keyword evidence="3" id="KW-1185">Reference proteome</keyword>
<keyword evidence="1" id="KW-0472">Membrane</keyword>
<dbReference type="EMBL" id="JAGSPN010000002">
    <property type="protein sequence ID" value="MBR7781297.1"/>
    <property type="molecule type" value="Genomic_DNA"/>
</dbReference>
<accession>A0A941DKM9</accession>
<proteinExistence type="predicted"/>
<feature type="transmembrane region" description="Helical" evidence="1">
    <location>
        <begin position="95"/>
        <end position="122"/>
    </location>
</feature>
<dbReference type="RefSeq" id="WP_212686665.1">
    <property type="nucleotide sequence ID" value="NZ_JAGSPN010000002.1"/>
</dbReference>
<protein>
    <submittedName>
        <fullName evidence="2">Uncharacterized protein</fullName>
    </submittedName>
</protein>
<evidence type="ECO:0000313" key="3">
    <source>
        <dbReference type="Proteomes" id="UP000680067"/>
    </source>
</evidence>
<dbReference type="Proteomes" id="UP000680067">
    <property type="component" value="Unassembled WGS sequence"/>
</dbReference>
<name>A0A941DKM9_9BURK</name>
<reference evidence="2" key="1">
    <citation type="submission" date="2021-04" db="EMBL/GenBank/DDBJ databases">
        <title>novel species isolated from subtropical streams in China.</title>
        <authorList>
            <person name="Lu H."/>
        </authorList>
    </citation>
    <scope>NUCLEOTIDE SEQUENCE</scope>
    <source>
        <strain evidence="2">LFS511W</strain>
    </source>
</reference>
<keyword evidence="1" id="KW-1133">Transmembrane helix</keyword>
<gene>
    <name evidence="2" type="ORF">KDM89_04000</name>
</gene>